<keyword evidence="7" id="KW-0175">Coiled coil</keyword>
<organism evidence="14 15">
    <name type="scientific">Paralimibaculum aggregatum</name>
    <dbReference type="NCBI Taxonomy" id="3036245"/>
    <lineage>
        <taxon>Bacteria</taxon>
        <taxon>Pseudomonadati</taxon>
        <taxon>Pseudomonadota</taxon>
        <taxon>Alphaproteobacteria</taxon>
        <taxon>Rhodobacterales</taxon>
        <taxon>Paracoccaceae</taxon>
        <taxon>Paralimibaculum</taxon>
    </lineage>
</organism>
<evidence type="ECO:0000256" key="9">
    <source>
        <dbReference type="SAM" id="Phobius"/>
    </source>
</evidence>
<comment type="similarity">
    <text evidence="2">Belongs to the MscS (TC 1.A.23) family.</text>
</comment>
<evidence type="ECO:0000256" key="7">
    <source>
        <dbReference type="SAM" id="Coils"/>
    </source>
</evidence>
<evidence type="ECO:0000256" key="10">
    <source>
        <dbReference type="SAM" id="SignalP"/>
    </source>
</evidence>
<dbReference type="Pfam" id="PF12607">
    <property type="entry name" value="DUF3772"/>
    <property type="match status" value="1"/>
</dbReference>
<reference evidence="14 15" key="1">
    <citation type="submission" date="2023-04" db="EMBL/GenBank/DDBJ databases">
        <title>Marinoamorphus aggregata gen. nov., sp. Nov., isolate from tissue of brittle star Ophioplocus japonicus.</title>
        <authorList>
            <person name="Kawano K."/>
            <person name="Sawayama S."/>
            <person name="Nakagawa S."/>
        </authorList>
    </citation>
    <scope>NUCLEOTIDE SEQUENCE [LARGE SCALE GENOMIC DNA]</scope>
    <source>
        <strain evidence="14 15">NKW23</strain>
    </source>
</reference>
<dbReference type="InterPro" id="IPR052702">
    <property type="entry name" value="MscS-like_channel"/>
</dbReference>
<feature type="domain" description="DUF3772" evidence="12">
    <location>
        <begin position="123"/>
        <end position="162"/>
    </location>
</feature>
<dbReference type="EMBL" id="BSYI01000024">
    <property type="protein sequence ID" value="GMG83767.1"/>
    <property type="molecule type" value="Genomic_DNA"/>
</dbReference>
<comment type="caution">
    <text evidence="14">The sequence shown here is derived from an EMBL/GenBank/DDBJ whole genome shotgun (WGS) entry which is preliminary data.</text>
</comment>
<feature type="compositionally biased region" description="Basic and acidic residues" evidence="8">
    <location>
        <begin position="801"/>
        <end position="818"/>
    </location>
</feature>
<evidence type="ECO:0000313" key="14">
    <source>
        <dbReference type="EMBL" id="GMG83767.1"/>
    </source>
</evidence>
<evidence type="ECO:0000259" key="13">
    <source>
        <dbReference type="Pfam" id="PF21082"/>
    </source>
</evidence>
<evidence type="ECO:0000259" key="12">
    <source>
        <dbReference type="Pfam" id="PF12607"/>
    </source>
</evidence>
<feature type="transmembrane region" description="Helical" evidence="9">
    <location>
        <begin position="238"/>
        <end position="264"/>
    </location>
</feature>
<feature type="region of interest" description="Disordered" evidence="8">
    <location>
        <begin position="800"/>
        <end position="830"/>
    </location>
</feature>
<dbReference type="InterPro" id="IPR023408">
    <property type="entry name" value="MscS_beta-dom_sf"/>
</dbReference>
<evidence type="ECO:0000259" key="11">
    <source>
        <dbReference type="Pfam" id="PF00924"/>
    </source>
</evidence>
<evidence type="ECO:0000256" key="5">
    <source>
        <dbReference type="ARBA" id="ARBA00022989"/>
    </source>
</evidence>
<dbReference type="SUPFAM" id="SSF50182">
    <property type="entry name" value="Sm-like ribonucleoproteins"/>
    <property type="match status" value="1"/>
</dbReference>
<feature type="domain" description="Mechanosensitive ion channel MscS C-terminal" evidence="13">
    <location>
        <begin position="692"/>
        <end position="773"/>
    </location>
</feature>
<feature type="transmembrane region" description="Helical" evidence="9">
    <location>
        <begin position="199"/>
        <end position="218"/>
    </location>
</feature>
<dbReference type="Pfam" id="PF21082">
    <property type="entry name" value="MS_channel_3rd"/>
    <property type="match status" value="1"/>
</dbReference>
<keyword evidence="4 9" id="KW-0812">Transmembrane</keyword>
<feature type="chain" id="PRO_5045591954" evidence="10">
    <location>
        <begin position="21"/>
        <end position="830"/>
    </location>
</feature>
<feature type="compositionally biased region" description="Acidic residues" evidence="8">
    <location>
        <begin position="819"/>
        <end position="830"/>
    </location>
</feature>
<dbReference type="RefSeq" id="WP_285672569.1">
    <property type="nucleotide sequence ID" value="NZ_BSYI01000024.1"/>
</dbReference>
<evidence type="ECO:0000313" key="15">
    <source>
        <dbReference type="Proteomes" id="UP001239909"/>
    </source>
</evidence>
<feature type="signal peptide" evidence="10">
    <location>
        <begin position="1"/>
        <end position="20"/>
    </location>
</feature>
<dbReference type="InterPro" id="IPR006685">
    <property type="entry name" value="MscS_channel_2nd"/>
</dbReference>
<feature type="transmembrane region" description="Helical" evidence="9">
    <location>
        <begin position="348"/>
        <end position="368"/>
    </location>
</feature>
<evidence type="ECO:0000256" key="6">
    <source>
        <dbReference type="ARBA" id="ARBA00023136"/>
    </source>
</evidence>
<keyword evidence="3" id="KW-1003">Cell membrane</keyword>
<dbReference type="Gene3D" id="1.10.287.1260">
    <property type="match status" value="1"/>
</dbReference>
<dbReference type="Proteomes" id="UP001239909">
    <property type="component" value="Unassembled WGS sequence"/>
</dbReference>
<evidence type="ECO:0000256" key="3">
    <source>
        <dbReference type="ARBA" id="ARBA00022475"/>
    </source>
</evidence>
<dbReference type="InterPro" id="IPR049278">
    <property type="entry name" value="MS_channel_C"/>
</dbReference>
<protein>
    <submittedName>
        <fullName evidence="14">DUF3772 domain-containing protein</fullName>
    </submittedName>
</protein>
<feature type="transmembrane region" description="Helical" evidence="9">
    <location>
        <begin position="276"/>
        <end position="298"/>
    </location>
</feature>
<feature type="transmembrane region" description="Helical" evidence="9">
    <location>
        <begin position="600"/>
        <end position="629"/>
    </location>
</feature>
<keyword evidence="15" id="KW-1185">Reference proteome</keyword>
<dbReference type="InterPro" id="IPR022249">
    <property type="entry name" value="DUF3772"/>
</dbReference>
<evidence type="ECO:0000256" key="2">
    <source>
        <dbReference type="ARBA" id="ARBA00008017"/>
    </source>
</evidence>
<dbReference type="InterPro" id="IPR010920">
    <property type="entry name" value="LSM_dom_sf"/>
</dbReference>
<sequence length="830" mass="88710">MWILRLLTALAVLLPVLAAAQGGEESLGARLDRWDAEARTIERRLEFDPPSSEEVDTYLGQLGQQLGQVPATRERLQSQLAPLRSQREALGDAPEDASAEAPQIGVERKRLDGEIGTLDAFAKRVDQAEARAKGLEGQLTQLRRDRFAEALLEKGPSLLDPKTSVRGLAAIERLLSSIVLETSTRISELSLDAATITRLVLPLLLLGGGIAVVLKLRAFALRNLIGKVTPELDLSHRVAVGAGLTLVRLLLPFWAVGMMIAGIILTGLLGPRGESLVQALGNGALFVIGAYALGGAFYSPSAPSLRLSRLGGGDARGAHRWLVLLALAVGIDRVAVSEAQELGLAVEGLALLNAAVLIWGGVALWGYARYLRRPRAEPEADKADEAPAATTAEDDEAAEAANSARQANRVALSAAKIFARVAAVAAPVLACLGYYAASRYAFYPPVFSGAMICLGLLLFHVVQSVVGRVTGEDGGAMERLKLVPILLGLLLSCAAVPVLALIWGVAPSDLEVAWRRVLQGFTIGDVTISPVDFLLFIIFVVIGFIVTSRAKRFLRRQILPLTGLDTGGSDAIAAGAGYLGFAVTVLVAIAATGVDLSNLAIVAGALSVGIGFGLQNIVNNFVSGVILLIERPIKAGDWIELPSGMGYVKNINVRSTEVETFDRASLFVPNSQLISENVINWTHSNLHGRIICKVGVEYGTDPRKVERILIDIARAHPLMLRRPAPYVLFRGFGSDSLDFEIRGILRDVNWLLNVQSDLNYEIARRFTEEGIGIPFRQADISIKNVEEIGKALRGVIVPAPNERKGAPASEPKRLHDEAAGDAEADGPGEH</sequence>
<accession>A0ABQ6LPN9</accession>
<proteinExistence type="inferred from homology"/>
<feature type="transmembrane region" description="Helical" evidence="9">
    <location>
        <begin position="417"/>
        <end position="436"/>
    </location>
</feature>
<evidence type="ECO:0000256" key="1">
    <source>
        <dbReference type="ARBA" id="ARBA00004651"/>
    </source>
</evidence>
<dbReference type="PANTHER" id="PTHR30347:SF1">
    <property type="entry name" value="MECHANOSENSITIVE CHANNEL MSCK"/>
    <property type="match status" value="1"/>
</dbReference>
<feature type="domain" description="Mechanosensitive ion channel MscS" evidence="11">
    <location>
        <begin position="616"/>
        <end position="683"/>
    </location>
</feature>
<feature type="transmembrane region" description="Helical" evidence="9">
    <location>
        <begin position="482"/>
        <end position="506"/>
    </location>
</feature>
<feature type="transmembrane region" description="Helical" evidence="9">
    <location>
        <begin position="526"/>
        <end position="550"/>
    </location>
</feature>
<comment type="subcellular location">
    <subcellularLocation>
        <location evidence="1">Cell membrane</location>
        <topology evidence="1">Multi-pass membrane protein</topology>
    </subcellularLocation>
</comment>
<name>A0ABQ6LPN9_9RHOB</name>
<dbReference type="SUPFAM" id="SSF82689">
    <property type="entry name" value="Mechanosensitive channel protein MscS (YggB), C-terminal domain"/>
    <property type="match status" value="1"/>
</dbReference>
<dbReference type="InterPro" id="IPR011066">
    <property type="entry name" value="MscS_channel_C_sf"/>
</dbReference>
<keyword evidence="6 9" id="KW-0472">Membrane</keyword>
<dbReference type="SUPFAM" id="SSF82861">
    <property type="entry name" value="Mechanosensitive channel protein MscS (YggB), transmembrane region"/>
    <property type="match status" value="1"/>
</dbReference>
<feature type="coiled-coil region" evidence="7">
    <location>
        <begin position="118"/>
        <end position="145"/>
    </location>
</feature>
<feature type="transmembrane region" description="Helical" evidence="9">
    <location>
        <begin position="571"/>
        <end position="594"/>
    </location>
</feature>
<evidence type="ECO:0000256" key="4">
    <source>
        <dbReference type="ARBA" id="ARBA00022692"/>
    </source>
</evidence>
<keyword evidence="10" id="KW-0732">Signal</keyword>
<evidence type="ECO:0000256" key="8">
    <source>
        <dbReference type="SAM" id="MobiDB-lite"/>
    </source>
</evidence>
<dbReference type="Gene3D" id="3.30.70.100">
    <property type="match status" value="1"/>
</dbReference>
<feature type="transmembrane region" description="Helical" evidence="9">
    <location>
        <begin position="442"/>
        <end position="462"/>
    </location>
</feature>
<dbReference type="Gene3D" id="2.30.30.60">
    <property type="match status" value="1"/>
</dbReference>
<feature type="region of interest" description="Disordered" evidence="8">
    <location>
        <begin position="379"/>
        <end position="398"/>
    </location>
</feature>
<dbReference type="PANTHER" id="PTHR30347">
    <property type="entry name" value="POTASSIUM CHANNEL RELATED"/>
    <property type="match status" value="1"/>
</dbReference>
<dbReference type="InterPro" id="IPR011014">
    <property type="entry name" value="MscS_channel_TM-2"/>
</dbReference>
<dbReference type="Pfam" id="PF00924">
    <property type="entry name" value="MS_channel_2nd"/>
    <property type="match status" value="1"/>
</dbReference>
<feature type="transmembrane region" description="Helical" evidence="9">
    <location>
        <begin position="318"/>
        <end position="336"/>
    </location>
</feature>
<gene>
    <name evidence="14" type="ORF">LNKW23_29810</name>
</gene>
<keyword evidence="5 9" id="KW-1133">Transmembrane helix</keyword>